<reference evidence="5" key="2">
    <citation type="submission" date="2018-04" db="EMBL/GenBank/DDBJ databases">
        <authorList>
            <person name="Illikoud N."/>
        </authorList>
    </citation>
    <scope>NUCLEOTIDE SEQUENCE [LARGE SCALE GENOMIC DNA]</scope>
</reference>
<evidence type="ECO:0000313" key="4">
    <source>
        <dbReference type="Proteomes" id="UP000243591"/>
    </source>
</evidence>
<keyword evidence="1" id="KW-0472">Membrane</keyword>
<accession>A0A1D2L734</accession>
<dbReference type="STRING" id="2756.BFR44_01845"/>
<feature type="transmembrane region" description="Helical" evidence="1">
    <location>
        <begin position="57"/>
        <end position="75"/>
    </location>
</feature>
<proteinExistence type="predicted"/>
<reference evidence="3" key="3">
    <citation type="submission" date="2018-04" db="EMBL/GenBank/DDBJ databases">
        <authorList>
            <person name="Go L.Y."/>
            <person name="Mitchell J.A."/>
        </authorList>
    </citation>
    <scope>NUCLEOTIDE SEQUENCE</scope>
    <source>
        <strain evidence="3">BSAS1 3</strain>
    </source>
</reference>
<dbReference type="EMBL" id="OUNC01000002">
    <property type="protein sequence ID" value="SPP26578.1"/>
    <property type="molecule type" value="Genomic_DNA"/>
</dbReference>
<dbReference type="Proteomes" id="UP000243591">
    <property type="component" value="Chromosome"/>
</dbReference>
<dbReference type="AlphaFoldDB" id="A0A1D2L734"/>
<keyword evidence="1" id="KW-0812">Transmembrane</keyword>
<feature type="transmembrane region" description="Helical" evidence="1">
    <location>
        <begin position="7"/>
        <end position="24"/>
    </location>
</feature>
<protein>
    <submittedName>
        <fullName evidence="2">Uncharacterized protein</fullName>
    </submittedName>
</protein>
<name>A0A1D2L734_BROTH</name>
<evidence type="ECO:0000313" key="2">
    <source>
        <dbReference type="EMBL" id="ATF25206.1"/>
    </source>
</evidence>
<evidence type="ECO:0000313" key="3">
    <source>
        <dbReference type="EMBL" id="SPP26578.1"/>
    </source>
</evidence>
<evidence type="ECO:0000313" key="5">
    <source>
        <dbReference type="Proteomes" id="UP000270190"/>
    </source>
</evidence>
<organism evidence="2 4">
    <name type="scientific">Brochothrix thermosphacta</name>
    <name type="common">Microbacterium thermosphactum</name>
    <dbReference type="NCBI Taxonomy" id="2756"/>
    <lineage>
        <taxon>Bacteria</taxon>
        <taxon>Bacillati</taxon>
        <taxon>Bacillota</taxon>
        <taxon>Bacilli</taxon>
        <taxon>Bacillales</taxon>
        <taxon>Listeriaceae</taxon>
        <taxon>Brochothrix</taxon>
    </lineage>
</organism>
<dbReference type="KEGG" id="bths:CNY62_01730"/>
<feature type="transmembrane region" description="Helical" evidence="1">
    <location>
        <begin position="30"/>
        <end position="50"/>
    </location>
</feature>
<sequence>MTKLKGFLAVTYLLLFSLFLIDVVHDGFGLNYPVGWLILFLIITIVVCVGELRMRHFEWGVISFSASLLVIVSFYL</sequence>
<dbReference type="RefSeq" id="WP_029092259.1">
    <property type="nucleotide sequence ID" value="NZ_CBCPHX010000003.1"/>
</dbReference>
<dbReference type="GeneID" id="66538192"/>
<keyword evidence="1" id="KW-1133">Transmembrane helix</keyword>
<dbReference type="EMBL" id="CP023483">
    <property type="protein sequence ID" value="ATF25206.1"/>
    <property type="molecule type" value="Genomic_DNA"/>
</dbReference>
<gene>
    <name evidence="3" type="ORF">BTBSAS_100047</name>
    <name evidence="2" type="ORF">CNY62_01730</name>
</gene>
<evidence type="ECO:0000256" key="1">
    <source>
        <dbReference type="SAM" id="Phobius"/>
    </source>
</evidence>
<dbReference type="Proteomes" id="UP000270190">
    <property type="component" value="Unassembled WGS sequence"/>
</dbReference>
<reference evidence="2 4" key="1">
    <citation type="submission" date="2017-09" db="EMBL/GenBank/DDBJ databases">
        <title>Complete Genome Sequences of Two Strains of the Meat Spoilage Bacterium Brochothrix thermosphacta Isolated from Ground Chicken.</title>
        <authorList>
            <person name="Paoli G.C."/>
            <person name="Wijey C."/>
            <person name="Chen C.-Y."/>
            <person name="Nguyen L."/>
            <person name="Yan X."/>
            <person name="Irwin P.L."/>
        </authorList>
    </citation>
    <scope>NUCLEOTIDE SEQUENCE [LARGE SCALE GENOMIC DNA]</scope>
    <source>
        <strain evidence="2 4">BI</strain>
    </source>
</reference>
<keyword evidence="4" id="KW-1185">Reference proteome</keyword>